<feature type="region of interest" description="Disordered" evidence="1">
    <location>
        <begin position="1"/>
        <end position="24"/>
    </location>
</feature>
<protein>
    <recommendedName>
        <fullName evidence="4">Phage portal protein</fullName>
    </recommendedName>
</protein>
<dbReference type="EMBL" id="FWWU01000008">
    <property type="protein sequence ID" value="SMB85810.1"/>
    <property type="molecule type" value="Genomic_DNA"/>
</dbReference>
<proteinExistence type="predicted"/>
<dbReference type="STRING" id="695939.SAMN00790413_03551"/>
<keyword evidence="3" id="KW-1185">Reference proteome</keyword>
<feature type="region of interest" description="Disordered" evidence="1">
    <location>
        <begin position="440"/>
        <end position="481"/>
    </location>
</feature>
<dbReference type="Proteomes" id="UP000192582">
    <property type="component" value="Unassembled WGS sequence"/>
</dbReference>
<organism evidence="2 3">
    <name type="scientific">Deinococcus hopiensis KR-140</name>
    <dbReference type="NCBI Taxonomy" id="695939"/>
    <lineage>
        <taxon>Bacteria</taxon>
        <taxon>Thermotogati</taxon>
        <taxon>Deinococcota</taxon>
        <taxon>Deinococci</taxon>
        <taxon>Deinococcales</taxon>
        <taxon>Deinococcaceae</taxon>
        <taxon>Deinococcus</taxon>
    </lineage>
</organism>
<accession>A0A1W1UXU4</accession>
<evidence type="ECO:0000313" key="3">
    <source>
        <dbReference type="Proteomes" id="UP000192582"/>
    </source>
</evidence>
<dbReference type="AlphaFoldDB" id="A0A1W1UXU4"/>
<sequence>MLNTPLTDLLPARRSRASPRQVARPASNLTLGVGAALRTGAARAPGQISRDDSPQGMLVRLAGAYPGYPKETRTRLSGILRALIQNDEDVSGTVSDYLAIVNPGHTVEFTGSRKAVKAARVELDLLARTLYPEGGGVDGLINNQVMELLASPASSLEWIPNADRSGLSGVAVVAAEHVVIGRDPDTGERTFHQVGVALQPIRLDPATYLYAPLVTMGGDPHGVPMFLSALRALDRKDRLIQNTDRVIDLMRQIALVGVELPMPTPQDFGLPSADDPRYADYKREYAEQAADMILGLAPQGLFVGPQGTKFTINNVTHSLAGLDDVMQENNRRAWSGLGTTPFLRGHMDSTTEALAKVVYPMIEARATNIQATLARQLEFGLNLHLRLRGIPAVAYVRFQQAESAFKQAEAEAYLTKMKGHEIGKKVLGKAYARRVADDLDLSDDEDQHAPPWAGGWGDGGEETAPASPASPAPPGAEAEQVRLTLAYRPRARRYIHAPHRAPPDPGGFSLP</sequence>
<evidence type="ECO:0000256" key="1">
    <source>
        <dbReference type="SAM" id="MobiDB-lite"/>
    </source>
</evidence>
<gene>
    <name evidence="2" type="ORF">SAMN00790413_03551</name>
</gene>
<reference evidence="2 3" key="1">
    <citation type="submission" date="2017-04" db="EMBL/GenBank/DDBJ databases">
        <authorList>
            <person name="Afonso C.L."/>
            <person name="Miller P.J."/>
            <person name="Scott M.A."/>
            <person name="Spackman E."/>
            <person name="Goraichik I."/>
            <person name="Dimitrov K.M."/>
            <person name="Suarez D.L."/>
            <person name="Swayne D.E."/>
        </authorList>
    </citation>
    <scope>NUCLEOTIDE SEQUENCE [LARGE SCALE GENOMIC DNA]</scope>
    <source>
        <strain evidence="2 3">KR-140</strain>
    </source>
</reference>
<evidence type="ECO:0008006" key="4">
    <source>
        <dbReference type="Google" id="ProtNLM"/>
    </source>
</evidence>
<evidence type="ECO:0000313" key="2">
    <source>
        <dbReference type="EMBL" id="SMB85810.1"/>
    </source>
</evidence>
<name>A0A1W1UXU4_9DEIO</name>